<dbReference type="CDD" id="cd00093">
    <property type="entry name" value="HTH_XRE"/>
    <property type="match status" value="1"/>
</dbReference>
<dbReference type="STRING" id="343509.SG1893"/>
<dbReference type="KEGG" id="sgl:SG1893"/>
<dbReference type="InterPro" id="IPR010982">
    <property type="entry name" value="Lambda_DNA-bd_dom_sf"/>
</dbReference>
<dbReference type="HOGENOM" id="CLU_132679_0_0_6"/>
<proteinExistence type="predicted"/>
<gene>
    <name evidence="1" type="ordered locus">SG1893</name>
</gene>
<evidence type="ECO:0000313" key="1">
    <source>
        <dbReference type="EMBL" id="BAE75168.1"/>
    </source>
</evidence>
<evidence type="ECO:0000313" key="2">
    <source>
        <dbReference type="Proteomes" id="UP000001932"/>
    </source>
</evidence>
<organism evidence="1 2">
    <name type="scientific">Sodalis glossinidius (strain morsitans)</name>
    <dbReference type="NCBI Taxonomy" id="343509"/>
    <lineage>
        <taxon>Bacteria</taxon>
        <taxon>Pseudomonadati</taxon>
        <taxon>Pseudomonadota</taxon>
        <taxon>Gammaproteobacteria</taxon>
        <taxon>Enterobacterales</taxon>
        <taxon>Bruguierivoracaceae</taxon>
        <taxon>Sodalis</taxon>
    </lineage>
</organism>
<dbReference type="EMBL" id="AP008232">
    <property type="protein sequence ID" value="BAE75168.1"/>
    <property type="molecule type" value="Genomic_DNA"/>
</dbReference>
<evidence type="ECO:0008006" key="3">
    <source>
        <dbReference type="Google" id="ProtNLM"/>
    </source>
</evidence>
<dbReference type="GO" id="GO:0003677">
    <property type="term" value="F:DNA binding"/>
    <property type="evidence" value="ECO:0007669"/>
    <property type="project" value="InterPro"/>
</dbReference>
<dbReference type="Proteomes" id="UP000001932">
    <property type="component" value="Chromosome"/>
</dbReference>
<dbReference type="AlphaFoldDB" id="Q2NRQ7"/>
<dbReference type="InterPro" id="IPR001387">
    <property type="entry name" value="Cro/C1-type_HTH"/>
</dbReference>
<reference evidence="1 2" key="1">
    <citation type="journal article" date="2006" name="Genome Res.">
        <title>Massive genome erosion and functional adaptations provide insights into the symbiotic lifestyle of Sodalis glossinidius in the tsetse host.</title>
        <authorList>
            <person name="Toh H."/>
            <person name="Weiss B.L."/>
            <person name="Perkin S.A.H."/>
            <person name="Yamashita A."/>
            <person name="Oshima K."/>
            <person name="Hattori M."/>
            <person name="Aksoy S."/>
        </authorList>
    </citation>
    <scope>NUCLEOTIDE SEQUENCE [LARGE SCALE GENOMIC DNA]</scope>
    <source>
        <strain evidence="2">morsitans</strain>
    </source>
</reference>
<dbReference type="eggNOG" id="COG2944">
    <property type="taxonomic scope" value="Bacteria"/>
</dbReference>
<accession>Q2NRQ7</accession>
<dbReference type="Gene3D" id="1.10.260.40">
    <property type="entry name" value="lambda repressor-like DNA-binding domains"/>
    <property type="match status" value="1"/>
</dbReference>
<keyword evidence="2" id="KW-1185">Reference proteome</keyword>
<name>Q2NRQ7_SODGM</name>
<protein>
    <recommendedName>
        <fullName evidence="3">HTH cro/C1-type domain-containing protein</fullName>
    </recommendedName>
</protein>
<sequence>MFMHHYTDCGLETVWLTNGYRCEKHAVRIQIEIEDKPALHQVLAKLLINRRNLLSCHEIHFLRREMSMSVHELASVMGVQSEVIERWERGETGLPRVADVSLRALFVGSRLEESEPELYLHILSETECRQSSETLFLTYADNGWCQSFLRDSC</sequence>
<dbReference type="SUPFAM" id="SSF47413">
    <property type="entry name" value="lambda repressor-like DNA-binding domains"/>
    <property type="match status" value="1"/>
</dbReference>